<dbReference type="Pfam" id="PF07969">
    <property type="entry name" value="Amidohydro_3"/>
    <property type="match status" value="1"/>
</dbReference>
<comment type="caution">
    <text evidence="2">The sequence shown here is derived from an EMBL/GenBank/DDBJ whole genome shotgun (WGS) entry which is preliminary data.</text>
</comment>
<protein>
    <submittedName>
        <fullName evidence="2">Amidohydrolase</fullName>
    </submittedName>
</protein>
<dbReference type="CDD" id="cd01300">
    <property type="entry name" value="YtcJ_like"/>
    <property type="match status" value="1"/>
</dbReference>
<dbReference type="RefSeq" id="WP_167925469.1">
    <property type="nucleotide sequence ID" value="NZ_JAATVY010000007.1"/>
</dbReference>
<accession>A0ABX0XX00</accession>
<dbReference type="Gene3D" id="3.10.310.70">
    <property type="match status" value="1"/>
</dbReference>
<dbReference type="Gene3D" id="3.20.20.140">
    <property type="entry name" value="Metal-dependent hydrolases"/>
    <property type="match status" value="1"/>
</dbReference>
<dbReference type="SUPFAM" id="SSF51338">
    <property type="entry name" value="Composite domain of metallo-dependent hydrolases"/>
    <property type="match status" value="1"/>
</dbReference>
<organism evidence="2 3">
    <name type="scientific">Planosporangium thailandense</name>
    <dbReference type="NCBI Taxonomy" id="765197"/>
    <lineage>
        <taxon>Bacteria</taxon>
        <taxon>Bacillati</taxon>
        <taxon>Actinomycetota</taxon>
        <taxon>Actinomycetes</taxon>
        <taxon>Micromonosporales</taxon>
        <taxon>Micromonosporaceae</taxon>
        <taxon>Planosporangium</taxon>
    </lineage>
</organism>
<evidence type="ECO:0000259" key="1">
    <source>
        <dbReference type="Pfam" id="PF07969"/>
    </source>
</evidence>
<dbReference type="Proteomes" id="UP000722989">
    <property type="component" value="Unassembled WGS sequence"/>
</dbReference>
<name>A0ABX0XX00_9ACTN</name>
<reference evidence="2 3" key="1">
    <citation type="submission" date="2020-03" db="EMBL/GenBank/DDBJ databases">
        <title>WGS of the type strain of Planosporangium spp.</title>
        <authorList>
            <person name="Thawai C."/>
        </authorList>
    </citation>
    <scope>NUCLEOTIDE SEQUENCE [LARGE SCALE GENOMIC DNA]</scope>
    <source>
        <strain evidence="2 3">TBRC 5610</strain>
    </source>
</reference>
<dbReference type="InterPro" id="IPR011059">
    <property type="entry name" value="Metal-dep_hydrolase_composite"/>
</dbReference>
<sequence>MAADLAVVGARVRTMDPVMPWASAVAMRDGVVVAVGDDADVRRECDASTRLIDGAGLVLTPGLTDGHQHLFQGAEVAQGVDFDRVESLEGIRSRLRGRRAETGAGRWLLGFALAYEAFEGRAYHHTLIDDAAGDGPMLVYALDLHTAFVNGHALRLAGVDGPRNLGDGAIVVCDDAGRPTGELRERSAIDLVLRHLPAPTRAQRLSWYADAMARQNAVGITALHLMDGGPETVDLLAELESEGLLNLRVALHHFVTPATSDDELSEIIASRSRAGRRWRADGVKFMIDGVIDTGTAWLEEPDNFGDGREPMWPDPDVYRRRLRQVHDAGFRVATHAIGDRAVREVLDAYAGLPGGSAGRHRIEHIETAPDATIARFAPERVTASMQPIHLRWLKPDLSDPWSQRLDPRRCAHGMRSGDLSAAGALMVLGSDWPVAPFDPRVGFFAARLRRAPDVDDDRPIGASRPLTGEEVLAGYTVNPARVLGEERVAGRIRPGMRADLVGWGDDPVTCSAADITDLPVRLTIVAGQVVHHAAG</sequence>
<gene>
    <name evidence="2" type="ORF">HC031_12675</name>
</gene>
<dbReference type="InterPro" id="IPR013108">
    <property type="entry name" value="Amidohydro_3"/>
</dbReference>
<dbReference type="SUPFAM" id="SSF51556">
    <property type="entry name" value="Metallo-dependent hydrolases"/>
    <property type="match status" value="1"/>
</dbReference>
<dbReference type="PANTHER" id="PTHR22642">
    <property type="entry name" value="IMIDAZOLONEPROPIONASE"/>
    <property type="match status" value="1"/>
</dbReference>
<dbReference type="InterPro" id="IPR032466">
    <property type="entry name" value="Metal_Hydrolase"/>
</dbReference>
<evidence type="ECO:0000313" key="2">
    <source>
        <dbReference type="EMBL" id="NJC70561.1"/>
    </source>
</evidence>
<keyword evidence="3" id="KW-1185">Reference proteome</keyword>
<feature type="domain" description="Amidohydrolase 3" evidence="1">
    <location>
        <begin position="51"/>
        <end position="531"/>
    </location>
</feature>
<evidence type="ECO:0000313" key="3">
    <source>
        <dbReference type="Proteomes" id="UP000722989"/>
    </source>
</evidence>
<dbReference type="EMBL" id="JAATVY010000007">
    <property type="protein sequence ID" value="NJC70561.1"/>
    <property type="molecule type" value="Genomic_DNA"/>
</dbReference>
<proteinExistence type="predicted"/>
<dbReference type="Gene3D" id="2.30.40.10">
    <property type="entry name" value="Urease, subunit C, domain 1"/>
    <property type="match status" value="1"/>
</dbReference>
<dbReference type="PANTHER" id="PTHR22642:SF2">
    <property type="entry name" value="PROTEIN LONG AFTER FAR-RED 3"/>
    <property type="match status" value="1"/>
</dbReference>
<dbReference type="InterPro" id="IPR033932">
    <property type="entry name" value="YtcJ-like"/>
</dbReference>